<feature type="compositionally biased region" description="Polar residues" evidence="1">
    <location>
        <begin position="58"/>
        <end position="73"/>
    </location>
</feature>
<reference evidence="2 3" key="1">
    <citation type="submission" date="2021-06" db="EMBL/GenBank/DDBJ databases">
        <authorList>
            <person name="Kallberg Y."/>
            <person name="Tangrot J."/>
            <person name="Rosling A."/>
        </authorList>
    </citation>
    <scope>NUCLEOTIDE SEQUENCE [LARGE SCALE GENOMIC DNA]</scope>
    <source>
        <strain evidence="2 3">120-4 pot B 10/14</strain>
    </source>
</reference>
<accession>A0ABN7W570</accession>
<name>A0ABN7W570_GIGMA</name>
<feature type="region of interest" description="Disordered" evidence="1">
    <location>
        <begin position="1"/>
        <end position="73"/>
    </location>
</feature>
<dbReference type="EMBL" id="CAJVQB010031740">
    <property type="protein sequence ID" value="CAG8817345.1"/>
    <property type="molecule type" value="Genomic_DNA"/>
</dbReference>
<keyword evidence="3" id="KW-1185">Reference proteome</keyword>
<comment type="caution">
    <text evidence="2">The sequence shown here is derived from an EMBL/GenBank/DDBJ whole genome shotgun (WGS) entry which is preliminary data.</text>
</comment>
<sequence>MSNNEVLQSANPTRSRLLHLYENIPQSTPSTSNNAESTHQDNQPNDNVTPPILDNIENACQDSQPNNNPHSVK</sequence>
<evidence type="ECO:0000313" key="2">
    <source>
        <dbReference type="EMBL" id="CAG8817345.1"/>
    </source>
</evidence>
<organism evidence="2 3">
    <name type="scientific">Gigaspora margarita</name>
    <dbReference type="NCBI Taxonomy" id="4874"/>
    <lineage>
        <taxon>Eukaryota</taxon>
        <taxon>Fungi</taxon>
        <taxon>Fungi incertae sedis</taxon>
        <taxon>Mucoromycota</taxon>
        <taxon>Glomeromycotina</taxon>
        <taxon>Glomeromycetes</taxon>
        <taxon>Diversisporales</taxon>
        <taxon>Gigasporaceae</taxon>
        <taxon>Gigaspora</taxon>
    </lineage>
</organism>
<feature type="non-terminal residue" evidence="2">
    <location>
        <position position="73"/>
    </location>
</feature>
<feature type="compositionally biased region" description="Polar residues" evidence="1">
    <location>
        <begin position="24"/>
        <end position="48"/>
    </location>
</feature>
<evidence type="ECO:0000313" key="3">
    <source>
        <dbReference type="Proteomes" id="UP000789901"/>
    </source>
</evidence>
<dbReference type="Proteomes" id="UP000789901">
    <property type="component" value="Unassembled WGS sequence"/>
</dbReference>
<gene>
    <name evidence="2" type="ORF">GMARGA_LOCUS26782</name>
</gene>
<protein>
    <submittedName>
        <fullName evidence="2">8603_t:CDS:1</fullName>
    </submittedName>
</protein>
<proteinExistence type="predicted"/>
<feature type="compositionally biased region" description="Polar residues" evidence="1">
    <location>
        <begin position="1"/>
        <end position="14"/>
    </location>
</feature>
<evidence type="ECO:0000256" key="1">
    <source>
        <dbReference type="SAM" id="MobiDB-lite"/>
    </source>
</evidence>